<sequence length="629" mass="65114">MGAPGVTPTGDASSRYTARGPQSRVAGGSSSSRGSCGTTDALASARMMACTARAAGLGACHTKGGTHVRDGKGAAECMDAECVDTGCAVNGSHRGGWEAGRCGGGGVGVGACADGVSLGHIQSGGGVGSGCSVGGCLGSGCGVRDGGRGGVLGGVGCEGRCGSGGGSRRGCGCVTTGACTAHACSDGCCACCGGVGGCGVGGCLCPLCAGPGAGERAMEGLLGIGWLGKGRGGDARRGRAGRNGVESGSWEAGLRDAYRTTLSQVCARFEAERAQAELEHEEAFGEQARKHHSRVAATQAELDATKAAHQQEVASLKASMQKELESTKAAHQQEVAALKAALQGDLDSTKAAHQQEVTNLKAAMQKELDSTKAAHQQEVANLKAAMQKELDSTKVALEEVTRREALAGGPGGFATLQQENKELKAAVARLEEERVTSLQYQLYLQRAAAESQKQDGHSLKERLAELEQRLEEAGAEGALQAAMHREEQARLHAQAAKDKEGQDRLKAGLQNREAAYRALLQELHALRHGLDDEGGDHAQKERYVQQRKAKLPQAQQSKAKLHIMRDGLDDEGGAHDRALLQELHAMHNGLDDEGGNHAQKGTCNKEKKSCLRHNKAKQSKAACHARWAG</sequence>
<dbReference type="Proteomes" id="UP000815325">
    <property type="component" value="Unassembled WGS sequence"/>
</dbReference>
<feature type="region of interest" description="Disordered" evidence="2">
    <location>
        <begin position="1"/>
        <end position="35"/>
    </location>
</feature>
<organism evidence="3 4">
    <name type="scientific">Dunaliella salina</name>
    <name type="common">Green alga</name>
    <name type="synonym">Protococcus salinus</name>
    <dbReference type="NCBI Taxonomy" id="3046"/>
    <lineage>
        <taxon>Eukaryota</taxon>
        <taxon>Viridiplantae</taxon>
        <taxon>Chlorophyta</taxon>
        <taxon>core chlorophytes</taxon>
        <taxon>Chlorophyceae</taxon>
        <taxon>CS clade</taxon>
        <taxon>Chlamydomonadales</taxon>
        <taxon>Dunaliellaceae</taxon>
        <taxon>Dunaliella</taxon>
    </lineage>
</organism>
<keyword evidence="1" id="KW-0175">Coiled coil</keyword>
<name>A0ABQ7GWD9_DUNSA</name>
<dbReference type="EMBL" id="MU069561">
    <property type="protein sequence ID" value="KAF5838926.1"/>
    <property type="molecule type" value="Genomic_DNA"/>
</dbReference>
<reference evidence="3" key="1">
    <citation type="submission" date="2017-08" db="EMBL/GenBank/DDBJ databases">
        <authorList>
            <person name="Polle J.E."/>
            <person name="Barry K."/>
            <person name="Cushman J."/>
            <person name="Schmutz J."/>
            <person name="Tran D."/>
            <person name="Hathwaick L.T."/>
            <person name="Yim W.C."/>
            <person name="Jenkins J."/>
            <person name="Mckie-Krisberg Z.M."/>
            <person name="Prochnik S."/>
            <person name="Lindquist E."/>
            <person name="Dockter R.B."/>
            <person name="Adam C."/>
            <person name="Molina H."/>
            <person name="Bunkerborg J."/>
            <person name="Jin E."/>
            <person name="Buchheim M."/>
            <person name="Magnuson J."/>
        </authorList>
    </citation>
    <scope>NUCLEOTIDE SEQUENCE</scope>
    <source>
        <strain evidence="3">CCAP 19/18</strain>
    </source>
</reference>
<proteinExistence type="predicted"/>
<evidence type="ECO:0000256" key="1">
    <source>
        <dbReference type="SAM" id="Coils"/>
    </source>
</evidence>
<evidence type="ECO:0000313" key="3">
    <source>
        <dbReference type="EMBL" id="KAF5838926.1"/>
    </source>
</evidence>
<comment type="caution">
    <text evidence="3">The sequence shown here is derived from an EMBL/GenBank/DDBJ whole genome shotgun (WGS) entry which is preliminary data.</text>
</comment>
<accession>A0ABQ7GWD9</accession>
<feature type="coiled-coil region" evidence="1">
    <location>
        <begin position="365"/>
        <end position="476"/>
    </location>
</feature>
<evidence type="ECO:0000256" key="2">
    <source>
        <dbReference type="SAM" id="MobiDB-lite"/>
    </source>
</evidence>
<keyword evidence="4" id="KW-1185">Reference proteome</keyword>
<gene>
    <name evidence="3" type="ORF">DUNSADRAFT_1942</name>
</gene>
<evidence type="ECO:0000313" key="4">
    <source>
        <dbReference type="Proteomes" id="UP000815325"/>
    </source>
</evidence>
<protein>
    <submittedName>
        <fullName evidence="3">Uncharacterized protein</fullName>
    </submittedName>
</protein>